<dbReference type="RefSeq" id="WP_054521550.1">
    <property type="nucleotide sequence ID" value="NZ_LGKO01000004.1"/>
</dbReference>
<feature type="transmembrane region" description="Helical" evidence="5">
    <location>
        <begin position="393"/>
        <end position="416"/>
    </location>
</feature>
<gene>
    <name evidence="7" type="ORF">SE15_07795</name>
</gene>
<reference evidence="7 8" key="1">
    <citation type="submission" date="2015-07" db="EMBL/GenBank/DDBJ databases">
        <title>Whole genome sequence of Thermanaerothrix daxensis DSM 23592.</title>
        <authorList>
            <person name="Hemp J."/>
            <person name="Ward L.M."/>
            <person name="Pace L.A."/>
            <person name="Fischer W.W."/>
        </authorList>
    </citation>
    <scope>NUCLEOTIDE SEQUENCE [LARGE SCALE GENOMIC DNA]</scope>
    <source>
        <strain evidence="7 8">GNS-1</strain>
    </source>
</reference>
<evidence type="ECO:0000256" key="4">
    <source>
        <dbReference type="ARBA" id="ARBA00023136"/>
    </source>
</evidence>
<dbReference type="PROSITE" id="PS50850">
    <property type="entry name" value="MFS"/>
    <property type="match status" value="1"/>
</dbReference>
<evidence type="ECO:0000256" key="2">
    <source>
        <dbReference type="ARBA" id="ARBA00022692"/>
    </source>
</evidence>
<evidence type="ECO:0000256" key="1">
    <source>
        <dbReference type="ARBA" id="ARBA00004651"/>
    </source>
</evidence>
<dbReference type="EMBL" id="LGKO01000004">
    <property type="protein sequence ID" value="KPL83154.1"/>
    <property type="molecule type" value="Genomic_DNA"/>
</dbReference>
<dbReference type="GO" id="GO:0022857">
    <property type="term" value="F:transmembrane transporter activity"/>
    <property type="evidence" value="ECO:0007669"/>
    <property type="project" value="InterPro"/>
</dbReference>
<dbReference type="InterPro" id="IPR050327">
    <property type="entry name" value="Proton-linked_MCT"/>
</dbReference>
<feature type="transmembrane region" description="Helical" evidence="5">
    <location>
        <begin position="100"/>
        <end position="120"/>
    </location>
</feature>
<feature type="transmembrane region" description="Helical" evidence="5">
    <location>
        <begin position="168"/>
        <end position="188"/>
    </location>
</feature>
<evidence type="ECO:0000313" key="8">
    <source>
        <dbReference type="Proteomes" id="UP000050544"/>
    </source>
</evidence>
<dbReference type="STRING" id="869279.SE15_07795"/>
<evidence type="ECO:0000313" key="7">
    <source>
        <dbReference type="EMBL" id="KPL83154.1"/>
    </source>
</evidence>
<keyword evidence="3 5" id="KW-1133">Transmembrane helix</keyword>
<dbReference type="PATRIC" id="fig|869279.4.peg.2288"/>
<dbReference type="PANTHER" id="PTHR11360">
    <property type="entry name" value="MONOCARBOXYLATE TRANSPORTER"/>
    <property type="match status" value="1"/>
</dbReference>
<dbReference type="GO" id="GO:0005886">
    <property type="term" value="C:plasma membrane"/>
    <property type="evidence" value="ECO:0007669"/>
    <property type="project" value="UniProtKB-SubCell"/>
</dbReference>
<evidence type="ECO:0000256" key="5">
    <source>
        <dbReference type="SAM" id="Phobius"/>
    </source>
</evidence>
<proteinExistence type="predicted"/>
<name>A0A0N8GQA5_9CHLR</name>
<dbReference type="InterPro" id="IPR011701">
    <property type="entry name" value="MFS"/>
</dbReference>
<feature type="domain" description="Major facilitator superfamily (MFS) profile" evidence="6">
    <location>
        <begin position="13"/>
        <end position="423"/>
    </location>
</feature>
<sequence>MDEKTAKRLGYMVVAASWLAVFCLFGYRSTFSVLQGPMAKAMGWTTSQTSLGYSLMMTVYAITAFFSGMIIDRWGTRPAYFIGAVFASLGFFVTSRVQEYWQYLLVYALFAGIGTGMLWVSSTVSVRKWYVGRTYATMWGIAFAGAPIAQVVLSLGVKAALLRTDWRAAMQVLAIVVFVALVLAGILARKNPEGYGLKPFGLTASGAAAKEEYNWSIKEAFSNFAIWGTILAFLTSMLAEFLIWTQVVRFWTEDAKLSLSSATNLYVAIGLAGIVTMPLMGVVADKLVAKLGLESKARKTMLIFAPICGAVACVLLLVSLTPGMTIIAGLIACLLFAIYWAIEPGGCAGYAGSVYGRKTLGKIWGLATLIVMGIGPAVGSFMGGYLFDVSGTYRYSIIFALSAYVVSAIVASFLPLAAVPKSVAVKAVEGVTAD</sequence>
<comment type="subcellular location">
    <subcellularLocation>
        <location evidence="1">Cell membrane</location>
        <topology evidence="1">Multi-pass membrane protein</topology>
    </subcellularLocation>
</comment>
<feature type="transmembrane region" description="Helical" evidence="5">
    <location>
        <begin position="324"/>
        <end position="342"/>
    </location>
</feature>
<feature type="transmembrane region" description="Helical" evidence="5">
    <location>
        <begin position="51"/>
        <end position="71"/>
    </location>
</feature>
<dbReference type="SUPFAM" id="SSF103473">
    <property type="entry name" value="MFS general substrate transporter"/>
    <property type="match status" value="1"/>
</dbReference>
<feature type="transmembrane region" description="Helical" evidence="5">
    <location>
        <begin position="363"/>
        <end position="387"/>
    </location>
</feature>
<comment type="caution">
    <text evidence="7">The sequence shown here is derived from an EMBL/GenBank/DDBJ whole genome shotgun (WGS) entry which is preliminary data.</text>
</comment>
<feature type="transmembrane region" description="Helical" evidence="5">
    <location>
        <begin position="224"/>
        <end position="245"/>
    </location>
</feature>
<dbReference type="AlphaFoldDB" id="A0A0N8GQA5"/>
<evidence type="ECO:0000259" key="6">
    <source>
        <dbReference type="PROSITE" id="PS50850"/>
    </source>
</evidence>
<feature type="transmembrane region" description="Helical" evidence="5">
    <location>
        <begin position="300"/>
        <end position="318"/>
    </location>
</feature>
<dbReference type="Gene3D" id="1.20.1250.20">
    <property type="entry name" value="MFS general substrate transporter like domains"/>
    <property type="match status" value="2"/>
</dbReference>
<accession>A0A0N8GQA5</accession>
<feature type="transmembrane region" description="Helical" evidence="5">
    <location>
        <begin position="78"/>
        <end position="94"/>
    </location>
</feature>
<feature type="transmembrane region" description="Helical" evidence="5">
    <location>
        <begin position="265"/>
        <end position="288"/>
    </location>
</feature>
<dbReference type="InterPro" id="IPR036259">
    <property type="entry name" value="MFS_trans_sf"/>
</dbReference>
<dbReference type="InterPro" id="IPR020846">
    <property type="entry name" value="MFS_dom"/>
</dbReference>
<keyword evidence="2 5" id="KW-0812">Transmembrane</keyword>
<dbReference type="Proteomes" id="UP000050544">
    <property type="component" value="Unassembled WGS sequence"/>
</dbReference>
<organism evidence="7 8">
    <name type="scientific">Thermanaerothrix daxensis</name>
    <dbReference type="NCBI Taxonomy" id="869279"/>
    <lineage>
        <taxon>Bacteria</taxon>
        <taxon>Bacillati</taxon>
        <taxon>Chloroflexota</taxon>
        <taxon>Anaerolineae</taxon>
        <taxon>Anaerolineales</taxon>
        <taxon>Anaerolineaceae</taxon>
        <taxon>Thermanaerothrix</taxon>
    </lineage>
</organism>
<keyword evidence="8" id="KW-1185">Reference proteome</keyword>
<keyword evidence="4 5" id="KW-0472">Membrane</keyword>
<dbReference type="PANTHER" id="PTHR11360:SF284">
    <property type="entry name" value="EG:103B4.3 PROTEIN-RELATED"/>
    <property type="match status" value="1"/>
</dbReference>
<dbReference type="OrthoDB" id="182417at2"/>
<evidence type="ECO:0000256" key="3">
    <source>
        <dbReference type="ARBA" id="ARBA00022989"/>
    </source>
</evidence>
<dbReference type="Pfam" id="PF07690">
    <property type="entry name" value="MFS_1"/>
    <property type="match status" value="1"/>
</dbReference>
<protein>
    <submittedName>
        <fullName evidence="7">MFS transporter</fullName>
    </submittedName>
</protein>
<feature type="transmembrane region" description="Helical" evidence="5">
    <location>
        <begin position="9"/>
        <end position="31"/>
    </location>
</feature>